<dbReference type="Gene3D" id="1.20.120.1630">
    <property type="match status" value="1"/>
</dbReference>
<feature type="transmembrane region" description="Helical" evidence="5">
    <location>
        <begin position="107"/>
        <end position="133"/>
    </location>
</feature>
<keyword evidence="3 5" id="KW-1133">Transmembrane helix</keyword>
<comment type="subcellular location">
    <subcellularLocation>
        <location evidence="1">Endomembrane system</location>
        <topology evidence="1">Multi-pass membrane protein</topology>
    </subcellularLocation>
</comment>
<feature type="transmembrane region" description="Helical" evidence="5">
    <location>
        <begin position="189"/>
        <end position="207"/>
    </location>
</feature>
<evidence type="ECO:0000256" key="1">
    <source>
        <dbReference type="ARBA" id="ARBA00004127"/>
    </source>
</evidence>
<dbReference type="Proteomes" id="UP001595616">
    <property type="component" value="Unassembled WGS sequence"/>
</dbReference>
<reference evidence="7" key="1">
    <citation type="journal article" date="2019" name="Int. J. Syst. Evol. Microbiol.">
        <title>The Global Catalogue of Microorganisms (GCM) 10K type strain sequencing project: providing services to taxonomists for standard genome sequencing and annotation.</title>
        <authorList>
            <consortium name="The Broad Institute Genomics Platform"/>
            <consortium name="The Broad Institute Genome Sequencing Center for Infectious Disease"/>
            <person name="Wu L."/>
            <person name="Ma J."/>
        </authorList>
    </citation>
    <scope>NUCLEOTIDE SEQUENCE [LARGE SCALE GENOMIC DNA]</scope>
    <source>
        <strain evidence="7">CECT 7956</strain>
    </source>
</reference>
<organism evidence="6 7">
    <name type="scientific">Lacihabitans lacunae</name>
    <dbReference type="NCBI Taxonomy" id="1028214"/>
    <lineage>
        <taxon>Bacteria</taxon>
        <taxon>Pseudomonadati</taxon>
        <taxon>Bacteroidota</taxon>
        <taxon>Cytophagia</taxon>
        <taxon>Cytophagales</taxon>
        <taxon>Leadbetterellaceae</taxon>
        <taxon>Lacihabitans</taxon>
    </lineage>
</organism>
<dbReference type="PROSITE" id="PS50244">
    <property type="entry name" value="S5A_REDUCTASE"/>
    <property type="match status" value="1"/>
</dbReference>
<dbReference type="PANTHER" id="PTHR12714">
    <property type="entry name" value="PROTEIN-S ISOPRENYLCYSTEINE O-METHYLTRANSFERASE"/>
    <property type="match status" value="1"/>
</dbReference>
<dbReference type="EMBL" id="JBHRYQ010000001">
    <property type="protein sequence ID" value="MFC3812680.1"/>
    <property type="molecule type" value="Genomic_DNA"/>
</dbReference>
<comment type="caution">
    <text evidence="6">The sequence shown here is derived from an EMBL/GenBank/DDBJ whole genome shotgun (WGS) entry which is preliminary data.</text>
</comment>
<gene>
    <name evidence="6" type="ORF">ACFOOI_18605</name>
</gene>
<evidence type="ECO:0000313" key="6">
    <source>
        <dbReference type="EMBL" id="MFC3812680.1"/>
    </source>
</evidence>
<dbReference type="PANTHER" id="PTHR12714:SF9">
    <property type="entry name" value="PROTEIN-S-ISOPRENYLCYSTEINE O-METHYLTRANSFERASE"/>
    <property type="match status" value="1"/>
</dbReference>
<feature type="transmembrane region" description="Helical" evidence="5">
    <location>
        <begin position="219"/>
        <end position="236"/>
    </location>
</feature>
<dbReference type="InterPro" id="IPR007318">
    <property type="entry name" value="Phopholipid_MeTrfase"/>
</dbReference>
<name>A0ABV7Z2G5_9BACT</name>
<feature type="transmembrane region" description="Helical" evidence="5">
    <location>
        <begin position="49"/>
        <end position="69"/>
    </location>
</feature>
<evidence type="ECO:0000256" key="3">
    <source>
        <dbReference type="ARBA" id="ARBA00022989"/>
    </source>
</evidence>
<dbReference type="RefSeq" id="WP_379839569.1">
    <property type="nucleotide sequence ID" value="NZ_JBHRYQ010000001.1"/>
</dbReference>
<accession>A0ABV7Z2G5</accession>
<dbReference type="EC" id="2.1.1.334" evidence="6"/>
<dbReference type="GO" id="GO:0032259">
    <property type="term" value="P:methylation"/>
    <property type="evidence" value="ECO:0007669"/>
    <property type="project" value="UniProtKB-KW"/>
</dbReference>
<dbReference type="GO" id="GO:0004671">
    <property type="term" value="F:protein C-terminal S-isoprenylcysteine carboxyl O-methyltransferase activity"/>
    <property type="evidence" value="ECO:0007669"/>
    <property type="project" value="UniProtKB-EC"/>
</dbReference>
<keyword evidence="6" id="KW-0808">Transferase</keyword>
<evidence type="ECO:0000256" key="5">
    <source>
        <dbReference type="SAM" id="Phobius"/>
    </source>
</evidence>
<protein>
    <submittedName>
        <fullName evidence="6">Methyltransferase family protein</fullName>
        <ecNumber evidence="6">2.1.1.100</ecNumber>
        <ecNumber evidence="6">2.1.1.334</ecNumber>
    </submittedName>
</protein>
<evidence type="ECO:0000313" key="7">
    <source>
        <dbReference type="Proteomes" id="UP001595616"/>
    </source>
</evidence>
<keyword evidence="7" id="KW-1185">Reference proteome</keyword>
<keyword evidence="6" id="KW-0489">Methyltransferase</keyword>
<keyword evidence="2 5" id="KW-0812">Transmembrane</keyword>
<evidence type="ECO:0000256" key="2">
    <source>
        <dbReference type="ARBA" id="ARBA00022692"/>
    </source>
</evidence>
<dbReference type="EC" id="2.1.1.100" evidence="6"/>
<evidence type="ECO:0000256" key="4">
    <source>
        <dbReference type="ARBA" id="ARBA00023136"/>
    </source>
</evidence>
<feature type="transmembrane region" description="Helical" evidence="5">
    <location>
        <begin position="20"/>
        <end position="37"/>
    </location>
</feature>
<keyword evidence="4 5" id="KW-0472">Membrane</keyword>
<proteinExistence type="predicted"/>
<dbReference type="Pfam" id="PF04191">
    <property type="entry name" value="PEMT"/>
    <property type="match status" value="1"/>
</dbReference>
<sequence>MALIEELEEQGNVLFKYRSYIPIVFLASGLLVFAFKLENLDYPYLGQYYWHICLGVGLLGLFVRIYTVAHTPKNTSGRNTSEGQVADELNQTGIYSLVRHPLYLGNFLMWLGVAMLTADMWYLVAFTFMYWVYYERIMFAEEAFLRRKFGEPYLKWASDKPAFIPKFKAPVTPKYPFSIKKVLKKEKNGVAALFGLFYIFDLVRQYIVTERVELKLNFWFWGFAISTVVYLILKFIKKYTTILEEEGR</sequence>